<dbReference type="GO" id="GO:0016853">
    <property type="term" value="F:isomerase activity"/>
    <property type="evidence" value="ECO:0007669"/>
    <property type="project" value="UniProtKB-KW"/>
</dbReference>
<dbReference type="RefSeq" id="WP_354464794.1">
    <property type="nucleotide sequence ID" value="NZ_JBEWSZ010000011.1"/>
</dbReference>
<gene>
    <name evidence="2" type="ORF">ABVQ20_37190</name>
</gene>
<dbReference type="InterPro" id="IPR013078">
    <property type="entry name" value="His_Pase_superF_clade-1"/>
</dbReference>
<keyword evidence="1" id="KW-0732">Signal</keyword>
<feature type="chain" id="PRO_5046357191" evidence="1">
    <location>
        <begin position="21"/>
        <end position="192"/>
    </location>
</feature>
<evidence type="ECO:0000256" key="1">
    <source>
        <dbReference type="SAM" id="SignalP"/>
    </source>
</evidence>
<dbReference type="EC" id="5.4.-.-" evidence="2"/>
<sequence>MKALVVGIFCLLATALGAQAKSTGGSGLADATVVIIRHGEKPDSGPELSPEGQAHAQAYVGYFQHLVLDGVPFRPDVLVASADSKNSARERLTLAPLAQALKLPIDQRFADKDIKPLFEALASENHGKSILIAWHHGELAKLLHAFGADPDALLPDGKWPDSVFNWTVVLRYDHAGQLIPGSAQILKQDFAK</sequence>
<dbReference type="SUPFAM" id="SSF53254">
    <property type="entry name" value="Phosphoglycerate mutase-like"/>
    <property type="match status" value="1"/>
</dbReference>
<accession>A0ABV2DSZ3</accession>
<dbReference type="CDD" id="cd07067">
    <property type="entry name" value="HP_PGM_like"/>
    <property type="match status" value="1"/>
</dbReference>
<dbReference type="EMBL" id="JBEWSZ010000011">
    <property type="protein sequence ID" value="MET2832573.1"/>
    <property type="molecule type" value="Genomic_DNA"/>
</dbReference>
<name>A0ABV2DSZ3_9HYPH</name>
<dbReference type="InterPro" id="IPR029033">
    <property type="entry name" value="His_PPase_superfam"/>
</dbReference>
<proteinExistence type="predicted"/>
<keyword evidence="3" id="KW-1185">Reference proteome</keyword>
<feature type="signal peptide" evidence="1">
    <location>
        <begin position="1"/>
        <end position="20"/>
    </location>
</feature>
<protein>
    <submittedName>
        <fullName evidence="2">Phosphoglycerate mutase family protein</fullName>
        <ecNumber evidence="2">5.4.-.-</ecNumber>
    </submittedName>
</protein>
<comment type="caution">
    <text evidence="2">The sequence shown here is derived from an EMBL/GenBank/DDBJ whole genome shotgun (WGS) entry which is preliminary data.</text>
</comment>
<evidence type="ECO:0000313" key="3">
    <source>
        <dbReference type="Proteomes" id="UP001548832"/>
    </source>
</evidence>
<organism evidence="2 3">
    <name type="scientific">Mesorhizobium shangrilense</name>
    <dbReference type="NCBI Taxonomy" id="460060"/>
    <lineage>
        <taxon>Bacteria</taxon>
        <taxon>Pseudomonadati</taxon>
        <taxon>Pseudomonadota</taxon>
        <taxon>Alphaproteobacteria</taxon>
        <taxon>Hyphomicrobiales</taxon>
        <taxon>Phyllobacteriaceae</taxon>
        <taxon>Mesorhizobium</taxon>
    </lineage>
</organism>
<dbReference type="Gene3D" id="3.40.50.1240">
    <property type="entry name" value="Phosphoglycerate mutase-like"/>
    <property type="match status" value="1"/>
</dbReference>
<reference evidence="2 3" key="1">
    <citation type="submission" date="2024-06" db="EMBL/GenBank/DDBJ databases">
        <authorList>
            <person name="Kim D.-U."/>
        </authorList>
    </citation>
    <scope>NUCLEOTIDE SEQUENCE [LARGE SCALE GENOMIC DNA]</scope>
    <source>
        <strain evidence="2 3">KACC15460</strain>
    </source>
</reference>
<evidence type="ECO:0000313" key="2">
    <source>
        <dbReference type="EMBL" id="MET2832573.1"/>
    </source>
</evidence>
<dbReference type="Proteomes" id="UP001548832">
    <property type="component" value="Unassembled WGS sequence"/>
</dbReference>
<keyword evidence="2" id="KW-0413">Isomerase</keyword>